<reference evidence="2" key="1">
    <citation type="journal article" date="2020" name="Stud. Mycol.">
        <title>101 Dothideomycetes genomes: a test case for predicting lifestyles and emergence of pathogens.</title>
        <authorList>
            <person name="Haridas S."/>
            <person name="Albert R."/>
            <person name="Binder M."/>
            <person name="Bloem J."/>
            <person name="Labutti K."/>
            <person name="Salamov A."/>
            <person name="Andreopoulos B."/>
            <person name="Baker S."/>
            <person name="Barry K."/>
            <person name="Bills G."/>
            <person name="Bluhm B."/>
            <person name="Cannon C."/>
            <person name="Castanera R."/>
            <person name="Culley D."/>
            <person name="Daum C."/>
            <person name="Ezra D."/>
            <person name="Gonzalez J."/>
            <person name="Henrissat B."/>
            <person name="Kuo A."/>
            <person name="Liang C."/>
            <person name="Lipzen A."/>
            <person name="Lutzoni F."/>
            <person name="Magnuson J."/>
            <person name="Mondo S."/>
            <person name="Nolan M."/>
            <person name="Ohm R."/>
            <person name="Pangilinan J."/>
            <person name="Park H.-J."/>
            <person name="Ramirez L."/>
            <person name="Alfaro M."/>
            <person name="Sun H."/>
            <person name="Tritt A."/>
            <person name="Yoshinaga Y."/>
            <person name="Zwiers L.-H."/>
            <person name="Turgeon B."/>
            <person name="Goodwin S."/>
            <person name="Spatafora J."/>
            <person name="Crous P."/>
            <person name="Grigoriev I."/>
        </authorList>
    </citation>
    <scope>NUCLEOTIDE SEQUENCE</scope>
    <source>
        <strain evidence="2">CBS 115976</strain>
    </source>
</reference>
<dbReference type="EMBL" id="MU004239">
    <property type="protein sequence ID" value="KAF2666139.1"/>
    <property type="molecule type" value="Genomic_DNA"/>
</dbReference>
<dbReference type="NCBIfam" id="TIGR03401">
    <property type="entry name" value="cyanamide_fam"/>
    <property type="match status" value="1"/>
</dbReference>
<accession>A0A6A6U1H2</accession>
<evidence type="ECO:0000313" key="2">
    <source>
        <dbReference type="EMBL" id="KAF2666139.1"/>
    </source>
</evidence>
<dbReference type="PANTHER" id="PTHR35569">
    <property type="entry name" value="CYANAMIDE HYDRATASE DDI2-RELATED"/>
    <property type="match status" value="1"/>
</dbReference>
<sequence>PYEIEDIDIPSSAACIKVIEYARTELPEPTFNHSMRVYYWGMALMKNYNPWELKNTEGLAESFLLSCMLHDIGTAPQNIKSTRLSFELWGAIKARELLPTFGAHEDQADLVAEVINRHQDLGEHGAAPAVLGLIYFGTLFDADNIGANAKLIHPSTLAAVVKEFPRIKWTSCFAATIREEVGAKPWAHTTVIDKFAETVEAN</sequence>
<dbReference type="AlphaFoldDB" id="A0A6A6U1H2"/>
<dbReference type="InterPro" id="IPR003607">
    <property type="entry name" value="HD/PDEase_dom"/>
</dbReference>
<evidence type="ECO:0000313" key="3">
    <source>
        <dbReference type="Proteomes" id="UP000799302"/>
    </source>
</evidence>
<keyword evidence="3" id="KW-1185">Reference proteome</keyword>
<dbReference type="OrthoDB" id="409121at2759"/>
<feature type="domain" description="HD" evidence="1">
    <location>
        <begin position="30"/>
        <end position="123"/>
    </location>
</feature>
<dbReference type="Gene3D" id="1.10.3210.10">
    <property type="entry name" value="Hypothetical protein af1432"/>
    <property type="match status" value="1"/>
</dbReference>
<proteinExistence type="predicted"/>
<dbReference type="CDD" id="cd00077">
    <property type="entry name" value="HDc"/>
    <property type="match status" value="1"/>
</dbReference>
<feature type="non-terminal residue" evidence="2">
    <location>
        <position position="1"/>
    </location>
</feature>
<dbReference type="SUPFAM" id="SSF109604">
    <property type="entry name" value="HD-domain/PDEase-like"/>
    <property type="match status" value="1"/>
</dbReference>
<dbReference type="InterPro" id="IPR017771">
    <property type="entry name" value="Cyanamide_hydratase_HD"/>
</dbReference>
<dbReference type="Pfam" id="PF01966">
    <property type="entry name" value="HD"/>
    <property type="match status" value="1"/>
</dbReference>
<gene>
    <name evidence="2" type="ORF">BT63DRAFT_362657</name>
</gene>
<protein>
    <submittedName>
        <fullName evidence="2">Cyanamide hydratase</fullName>
    </submittedName>
</protein>
<dbReference type="Proteomes" id="UP000799302">
    <property type="component" value="Unassembled WGS sequence"/>
</dbReference>
<name>A0A6A6U1H2_9PEZI</name>
<organism evidence="2 3">
    <name type="scientific">Microthyrium microscopicum</name>
    <dbReference type="NCBI Taxonomy" id="703497"/>
    <lineage>
        <taxon>Eukaryota</taxon>
        <taxon>Fungi</taxon>
        <taxon>Dikarya</taxon>
        <taxon>Ascomycota</taxon>
        <taxon>Pezizomycotina</taxon>
        <taxon>Dothideomycetes</taxon>
        <taxon>Dothideomycetes incertae sedis</taxon>
        <taxon>Microthyriales</taxon>
        <taxon>Microthyriaceae</taxon>
        <taxon>Microthyrium</taxon>
    </lineage>
</organism>
<dbReference type="PANTHER" id="PTHR35569:SF1">
    <property type="entry name" value="CYANAMIDE HYDRATASE DDI2-RELATED"/>
    <property type="match status" value="1"/>
</dbReference>
<evidence type="ECO:0000259" key="1">
    <source>
        <dbReference type="Pfam" id="PF01966"/>
    </source>
</evidence>
<feature type="non-terminal residue" evidence="2">
    <location>
        <position position="202"/>
    </location>
</feature>
<dbReference type="InterPro" id="IPR006674">
    <property type="entry name" value="HD_domain"/>
</dbReference>